<dbReference type="AlphaFoldDB" id="A0A850QHA0"/>
<dbReference type="Proteomes" id="UP000588051">
    <property type="component" value="Unassembled WGS sequence"/>
</dbReference>
<proteinExistence type="predicted"/>
<organism evidence="2 3">
    <name type="scientific">Undibacterium oligocarboniphilum</name>
    <dbReference type="NCBI Taxonomy" id="666702"/>
    <lineage>
        <taxon>Bacteria</taxon>
        <taxon>Pseudomonadati</taxon>
        <taxon>Pseudomonadota</taxon>
        <taxon>Betaproteobacteria</taxon>
        <taxon>Burkholderiales</taxon>
        <taxon>Oxalobacteraceae</taxon>
        <taxon>Undibacterium</taxon>
    </lineage>
</organism>
<evidence type="ECO:0000313" key="3">
    <source>
        <dbReference type="Proteomes" id="UP000588051"/>
    </source>
</evidence>
<feature type="compositionally biased region" description="Low complexity" evidence="1">
    <location>
        <begin position="50"/>
        <end position="66"/>
    </location>
</feature>
<evidence type="ECO:0000256" key="1">
    <source>
        <dbReference type="SAM" id="MobiDB-lite"/>
    </source>
</evidence>
<keyword evidence="3" id="KW-1185">Reference proteome</keyword>
<comment type="caution">
    <text evidence="2">The sequence shown here is derived from an EMBL/GenBank/DDBJ whole genome shotgun (WGS) entry which is preliminary data.</text>
</comment>
<accession>A0A850QHA0</accession>
<sequence length="66" mass="6696">MWKILVGFIVFAAAALFFIFKAGDKVDMQGEAGGHNQSEVHSSAPASTTADMAVPAPASDAAAGSK</sequence>
<dbReference type="EMBL" id="JABXYJ010000001">
    <property type="protein sequence ID" value="NVO76763.1"/>
    <property type="molecule type" value="Genomic_DNA"/>
</dbReference>
<gene>
    <name evidence="2" type="ORF">HV832_02790</name>
</gene>
<protein>
    <submittedName>
        <fullName evidence="2">Uncharacterized protein</fullName>
    </submittedName>
</protein>
<reference evidence="2 3" key="1">
    <citation type="submission" date="2020-06" db="EMBL/GenBank/DDBJ databases">
        <authorList>
            <person name="Qiu C."/>
            <person name="Liu Z."/>
        </authorList>
    </citation>
    <scope>NUCLEOTIDE SEQUENCE [LARGE SCALE GENOMIC DNA]</scope>
    <source>
        <strain evidence="2 3">EM 1</strain>
    </source>
</reference>
<feature type="region of interest" description="Disordered" evidence="1">
    <location>
        <begin position="30"/>
        <end position="66"/>
    </location>
</feature>
<evidence type="ECO:0000313" key="2">
    <source>
        <dbReference type="EMBL" id="NVO76763.1"/>
    </source>
</evidence>
<name>A0A850QHA0_9BURK</name>
<feature type="compositionally biased region" description="Polar residues" evidence="1">
    <location>
        <begin position="35"/>
        <end position="49"/>
    </location>
</feature>